<sequence>MDNPEAYIAMMESWRSLASEFAQLAVAALILPILFLRKIMGIPDGEGLSSKINKWLYISWAFLFMSIGLSMAYQSTAICKIGFVSGLGTGFACKLNPNIVFTSFFVSFALGIFAFIIGALQSLKE</sequence>
<keyword evidence="1" id="KW-1133">Transmembrane helix</keyword>
<reference evidence="2 3" key="1">
    <citation type="submission" date="2022-01" db="EMBL/GenBank/DDBJ databases">
        <title>Whole genome-based taxonomy of the Shewanellaceae.</title>
        <authorList>
            <person name="Martin-Rodriguez A.J."/>
        </authorList>
    </citation>
    <scope>NUCLEOTIDE SEQUENCE [LARGE SCALE GENOMIC DNA]</scope>
    <source>
        <strain evidence="2 3">DSM 24955</strain>
    </source>
</reference>
<evidence type="ECO:0000313" key="3">
    <source>
        <dbReference type="Proteomes" id="UP001202134"/>
    </source>
</evidence>
<keyword evidence="3" id="KW-1185">Reference proteome</keyword>
<name>A0ABT0KM54_9GAMM</name>
<feature type="transmembrane region" description="Helical" evidence="1">
    <location>
        <begin position="57"/>
        <end position="78"/>
    </location>
</feature>
<keyword evidence="1" id="KW-0472">Membrane</keyword>
<evidence type="ECO:0000313" key="2">
    <source>
        <dbReference type="EMBL" id="MCL1044923.1"/>
    </source>
</evidence>
<feature type="transmembrane region" description="Helical" evidence="1">
    <location>
        <begin position="98"/>
        <end position="120"/>
    </location>
</feature>
<dbReference type="EMBL" id="JAKIKU010000003">
    <property type="protein sequence ID" value="MCL1044923.1"/>
    <property type="molecule type" value="Genomic_DNA"/>
</dbReference>
<organism evidence="2 3">
    <name type="scientific">Shewanella electrodiphila</name>
    <dbReference type="NCBI Taxonomy" id="934143"/>
    <lineage>
        <taxon>Bacteria</taxon>
        <taxon>Pseudomonadati</taxon>
        <taxon>Pseudomonadota</taxon>
        <taxon>Gammaproteobacteria</taxon>
        <taxon>Alteromonadales</taxon>
        <taxon>Shewanellaceae</taxon>
        <taxon>Shewanella</taxon>
    </lineage>
</organism>
<protein>
    <submittedName>
        <fullName evidence="2">Uncharacterized protein</fullName>
    </submittedName>
</protein>
<dbReference type="RefSeq" id="WP_248955139.1">
    <property type="nucleotide sequence ID" value="NZ_JAKIKU010000003.1"/>
</dbReference>
<feature type="transmembrane region" description="Helical" evidence="1">
    <location>
        <begin position="20"/>
        <end position="36"/>
    </location>
</feature>
<evidence type="ECO:0000256" key="1">
    <source>
        <dbReference type="SAM" id="Phobius"/>
    </source>
</evidence>
<keyword evidence="1" id="KW-0812">Transmembrane</keyword>
<gene>
    <name evidence="2" type="ORF">L2737_06220</name>
</gene>
<proteinExistence type="predicted"/>
<comment type="caution">
    <text evidence="2">The sequence shown here is derived from an EMBL/GenBank/DDBJ whole genome shotgun (WGS) entry which is preliminary data.</text>
</comment>
<dbReference type="Proteomes" id="UP001202134">
    <property type="component" value="Unassembled WGS sequence"/>
</dbReference>
<accession>A0ABT0KM54</accession>